<dbReference type="GO" id="GO:0005524">
    <property type="term" value="F:ATP binding"/>
    <property type="evidence" value="ECO:0007669"/>
    <property type="project" value="UniProtKB-KW"/>
</dbReference>
<feature type="domain" description="ABC transporter" evidence="3">
    <location>
        <begin position="23"/>
        <end position="254"/>
    </location>
</feature>
<organism evidence="4 5">
    <name type="scientific">Pseudonocardia abyssalis</name>
    <dbReference type="NCBI Taxonomy" id="2792008"/>
    <lineage>
        <taxon>Bacteria</taxon>
        <taxon>Bacillati</taxon>
        <taxon>Actinomycetota</taxon>
        <taxon>Actinomycetes</taxon>
        <taxon>Pseudonocardiales</taxon>
        <taxon>Pseudonocardiaceae</taxon>
        <taxon>Pseudonocardia</taxon>
    </lineage>
</organism>
<dbReference type="InterPro" id="IPR003593">
    <property type="entry name" value="AAA+_ATPase"/>
</dbReference>
<dbReference type="PROSITE" id="PS00211">
    <property type="entry name" value="ABC_TRANSPORTER_1"/>
    <property type="match status" value="1"/>
</dbReference>
<keyword evidence="4" id="KW-0067">ATP-binding</keyword>
<reference evidence="4 5" key="1">
    <citation type="submission" date="2020-11" db="EMBL/GenBank/DDBJ databases">
        <title>Pseudonocardia abyssalis sp. nov. and Pseudonocardia oceani sp. nov., description and phylogenomic analysis of two novel actinomycetes isolated from the deep Southern Ocean.</title>
        <authorList>
            <person name="Parra J."/>
        </authorList>
    </citation>
    <scope>NUCLEOTIDE SEQUENCE [LARGE SCALE GENOMIC DNA]</scope>
    <source>
        <strain evidence="4 5">KRD-168</strain>
    </source>
</reference>
<evidence type="ECO:0000256" key="2">
    <source>
        <dbReference type="ARBA" id="ARBA00022448"/>
    </source>
</evidence>
<keyword evidence="4" id="KW-0547">Nucleotide-binding</keyword>
<proteinExistence type="inferred from homology"/>
<evidence type="ECO:0000256" key="1">
    <source>
        <dbReference type="ARBA" id="ARBA00005417"/>
    </source>
</evidence>
<protein>
    <submittedName>
        <fullName evidence="4">ATP-binding cassette domain-containing protein</fullName>
    </submittedName>
</protein>
<dbReference type="EMBL" id="JADQDK010000001">
    <property type="protein sequence ID" value="MBW0136473.1"/>
    <property type="molecule type" value="Genomic_DNA"/>
</dbReference>
<comment type="caution">
    <text evidence="4">The sequence shown here is derived from an EMBL/GenBank/DDBJ whole genome shotgun (WGS) entry which is preliminary data.</text>
</comment>
<gene>
    <name evidence="4" type="ORF">I4I81_19685</name>
</gene>
<keyword evidence="5" id="KW-1185">Reference proteome</keyword>
<sequence length="325" mass="33152">MTTPSTLTAATPPPAAAVSPLAARAVGLRKTFGSTVAVDGIDLDVPAGSVLGMLGPNGSGKTTLIRMLLGLTRADSGTAELLGHPIPDDAARALPHVGALVEGPGFHPFLSGRDNLLRVAATEPLLGSREMAGAVDAALDRVGLSAAAGRRFRGYSLGMKQRLGLAGALLLPRRLVVLDEPTNGLDPAGTRDVRRIIAELHAAGSTVIVSSHLLDEVEATCTHVAVLQSGSLVAAGELAALLESGTGGLDVVTTDVDLALDTLRAAGVPAYAAPGDEPGVVVGEDGPPTAETIALLVRAGVAVQEARRRRARLEELFARLTEETP</sequence>
<dbReference type="InterPro" id="IPR017871">
    <property type="entry name" value="ABC_transporter-like_CS"/>
</dbReference>
<comment type="similarity">
    <text evidence="1">Belongs to the ABC transporter superfamily.</text>
</comment>
<dbReference type="Pfam" id="PF00005">
    <property type="entry name" value="ABC_tran"/>
    <property type="match status" value="1"/>
</dbReference>
<accession>A0ABS6UW30</accession>
<dbReference type="PROSITE" id="PS50893">
    <property type="entry name" value="ABC_TRANSPORTER_2"/>
    <property type="match status" value="1"/>
</dbReference>
<dbReference type="SMART" id="SM00382">
    <property type="entry name" value="AAA"/>
    <property type="match status" value="1"/>
</dbReference>
<keyword evidence="2" id="KW-0813">Transport</keyword>
<evidence type="ECO:0000313" key="4">
    <source>
        <dbReference type="EMBL" id="MBW0136473.1"/>
    </source>
</evidence>
<name>A0ABS6UW30_9PSEU</name>
<dbReference type="PANTHER" id="PTHR43335:SF4">
    <property type="entry name" value="ABC TRANSPORTER, ATP-BINDING PROTEIN"/>
    <property type="match status" value="1"/>
</dbReference>
<dbReference type="RefSeq" id="WP_218605879.1">
    <property type="nucleotide sequence ID" value="NZ_JADQDJ010000448.1"/>
</dbReference>
<evidence type="ECO:0000313" key="5">
    <source>
        <dbReference type="Proteomes" id="UP000694287"/>
    </source>
</evidence>
<evidence type="ECO:0000259" key="3">
    <source>
        <dbReference type="PROSITE" id="PS50893"/>
    </source>
</evidence>
<dbReference type="PANTHER" id="PTHR43335">
    <property type="entry name" value="ABC TRANSPORTER, ATP-BINDING PROTEIN"/>
    <property type="match status" value="1"/>
</dbReference>
<dbReference type="InterPro" id="IPR003439">
    <property type="entry name" value="ABC_transporter-like_ATP-bd"/>
</dbReference>
<dbReference type="Proteomes" id="UP000694287">
    <property type="component" value="Unassembled WGS sequence"/>
</dbReference>